<feature type="transmembrane region" description="Helical" evidence="7">
    <location>
        <begin position="272"/>
        <end position="291"/>
    </location>
</feature>
<dbReference type="InterPro" id="IPR004841">
    <property type="entry name" value="AA-permease/SLC12A_dom"/>
</dbReference>
<evidence type="ECO:0000313" key="10">
    <source>
        <dbReference type="Proteomes" id="UP000027920"/>
    </source>
</evidence>
<keyword evidence="6 7" id="KW-0472">Membrane</keyword>
<feature type="transmembrane region" description="Helical" evidence="7">
    <location>
        <begin position="191"/>
        <end position="211"/>
    </location>
</feature>
<dbReference type="Pfam" id="PF00324">
    <property type="entry name" value="AA_permease"/>
    <property type="match status" value="1"/>
</dbReference>
<protein>
    <recommendedName>
        <fullName evidence="8">Amino acid permease/ SLC12A domain-containing protein</fullName>
    </recommendedName>
</protein>
<dbReference type="PROSITE" id="PS00218">
    <property type="entry name" value="AMINO_ACID_PERMEASE_1"/>
    <property type="match status" value="1"/>
</dbReference>
<dbReference type="AlphaFoldDB" id="A0A072PQ07"/>
<dbReference type="PANTHER" id="PTHR43341:SF26">
    <property type="entry name" value="GENERAL AMINO ACID PERMEASE AGP3"/>
    <property type="match status" value="1"/>
</dbReference>
<gene>
    <name evidence="9" type="ORF">A1O9_00171</name>
</gene>
<dbReference type="Gene3D" id="1.20.1740.10">
    <property type="entry name" value="Amino acid/polyamine transporter I"/>
    <property type="match status" value="1"/>
</dbReference>
<dbReference type="RefSeq" id="XP_013264789.1">
    <property type="nucleotide sequence ID" value="XM_013409335.1"/>
</dbReference>
<keyword evidence="2" id="KW-0813">Transport</keyword>
<comment type="caution">
    <text evidence="9">The sequence shown here is derived from an EMBL/GenBank/DDBJ whole genome shotgun (WGS) entry which is preliminary data.</text>
</comment>
<evidence type="ECO:0000256" key="7">
    <source>
        <dbReference type="SAM" id="Phobius"/>
    </source>
</evidence>
<feature type="transmembrane region" description="Helical" evidence="7">
    <location>
        <begin position="439"/>
        <end position="461"/>
    </location>
</feature>
<evidence type="ECO:0000259" key="8">
    <source>
        <dbReference type="Pfam" id="PF00324"/>
    </source>
</evidence>
<keyword evidence="5 7" id="KW-1133">Transmembrane helix</keyword>
<evidence type="ECO:0000313" key="9">
    <source>
        <dbReference type="EMBL" id="KEF62199.1"/>
    </source>
</evidence>
<sequence length="540" mass="59158">MDAKGDIAEVHVGGDVVRSSIGKTDGIEIANNGVVVDHGLHRALKQRHLQMIALGGVIGASIWYGVGASIAASGPIGSLISFAVIGIDVFFVMQSLGELATLYPTPGAFTELAGRFIDPAFSVALGWNYWYLWASNIAAEYNLVAICLSFWTDKVPVYGWVLLSWAFYQAISLFGVIVYGELEFWLALWKISCVMVTYLLAILVNTGGIGGDYIGFRYWKDPGPFANGINGFGQSFVLAAVYHCGTEMVAITGGESRNPSRDLPKAVRATMFRVVFIYMGIMFFASISVASNDDGLLTSSSRAAMSPFAIALKHAGWSGGPHLINAFIFTATFSATNSSIYIGSRTLYALADLGRAPKFLLKTFFGGVPVYAAIATNLVGLLALVNAASGAAQTFNYLISLSGAATFIAWGGIGITHLRFRRAWHLQGHTDAELPFRAFLYPYGAYFITILNIFLLFIQGYGTLLTPWHPVDFVFSYLVIVLFLFIFLFWKFYKKSKFVNLREVDLLYGQRQFLSNDSEDEEKPSLFTRALRSVKNRTSA</sequence>
<keyword evidence="10" id="KW-1185">Reference proteome</keyword>
<feature type="transmembrane region" description="Helical" evidence="7">
    <location>
        <begin position="157"/>
        <end position="179"/>
    </location>
</feature>
<dbReference type="VEuPathDB" id="FungiDB:A1O9_00171"/>
<accession>A0A072PQ07</accession>
<feature type="transmembrane region" description="Helical" evidence="7">
    <location>
        <begin position="323"/>
        <end position="343"/>
    </location>
</feature>
<feature type="transmembrane region" description="Helical" evidence="7">
    <location>
        <begin position="130"/>
        <end position="151"/>
    </location>
</feature>
<dbReference type="STRING" id="1182545.A0A072PQ07"/>
<evidence type="ECO:0000256" key="6">
    <source>
        <dbReference type="ARBA" id="ARBA00023136"/>
    </source>
</evidence>
<feature type="transmembrane region" description="Helical" evidence="7">
    <location>
        <begin position="364"/>
        <end position="385"/>
    </location>
</feature>
<evidence type="ECO:0000256" key="2">
    <source>
        <dbReference type="ARBA" id="ARBA00022448"/>
    </source>
</evidence>
<organism evidence="9 10">
    <name type="scientific">Exophiala aquamarina CBS 119918</name>
    <dbReference type="NCBI Taxonomy" id="1182545"/>
    <lineage>
        <taxon>Eukaryota</taxon>
        <taxon>Fungi</taxon>
        <taxon>Dikarya</taxon>
        <taxon>Ascomycota</taxon>
        <taxon>Pezizomycotina</taxon>
        <taxon>Eurotiomycetes</taxon>
        <taxon>Chaetothyriomycetidae</taxon>
        <taxon>Chaetothyriales</taxon>
        <taxon>Herpotrichiellaceae</taxon>
        <taxon>Exophiala</taxon>
    </lineage>
</organism>
<keyword evidence="3 7" id="KW-0812">Transmembrane</keyword>
<feature type="transmembrane region" description="Helical" evidence="7">
    <location>
        <begin position="473"/>
        <end position="493"/>
    </location>
</feature>
<proteinExistence type="predicted"/>
<evidence type="ECO:0000256" key="4">
    <source>
        <dbReference type="ARBA" id="ARBA00022970"/>
    </source>
</evidence>
<evidence type="ECO:0000256" key="3">
    <source>
        <dbReference type="ARBA" id="ARBA00022692"/>
    </source>
</evidence>
<dbReference type="InterPro" id="IPR050524">
    <property type="entry name" value="APC_YAT"/>
</dbReference>
<dbReference type="InterPro" id="IPR004840">
    <property type="entry name" value="Amino_acid_permease_CS"/>
</dbReference>
<dbReference type="GO" id="GO:0016020">
    <property type="term" value="C:membrane"/>
    <property type="evidence" value="ECO:0007669"/>
    <property type="project" value="UniProtKB-SubCell"/>
</dbReference>
<dbReference type="PANTHER" id="PTHR43341">
    <property type="entry name" value="AMINO ACID PERMEASE"/>
    <property type="match status" value="1"/>
</dbReference>
<dbReference type="HOGENOM" id="CLU_007946_12_1_1"/>
<feature type="domain" description="Amino acid permease/ SLC12A" evidence="8">
    <location>
        <begin position="48"/>
        <end position="499"/>
    </location>
</feature>
<dbReference type="GO" id="GO:0015171">
    <property type="term" value="F:amino acid transmembrane transporter activity"/>
    <property type="evidence" value="ECO:0007669"/>
    <property type="project" value="TreeGrafter"/>
</dbReference>
<dbReference type="Proteomes" id="UP000027920">
    <property type="component" value="Unassembled WGS sequence"/>
</dbReference>
<dbReference type="GeneID" id="25275123"/>
<evidence type="ECO:0000256" key="5">
    <source>
        <dbReference type="ARBA" id="ARBA00022989"/>
    </source>
</evidence>
<reference evidence="9 10" key="1">
    <citation type="submission" date="2013-03" db="EMBL/GenBank/DDBJ databases">
        <title>The Genome Sequence of Exophiala aquamarina CBS 119918.</title>
        <authorList>
            <consortium name="The Broad Institute Genomics Platform"/>
            <person name="Cuomo C."/>
            <person name="de Hoog S."/>
            <person name="Gorbushina A."/>
            <person name="Walker B."/>
            <person name="Young S.K."/>
            <person name="Zeng Q."/>
            <person name="Gargeya S."/>
            <person name="Fitzgerald M."/>
            <person name="Haas B."/>
            <person name="Abouelleil A."/>
            <person name="Allen A.W."/>
            <person name="Alvarado L."/>
            <person name="Arachchi H.M."/>
            <person name="Berlin A.M."/>
            <person name="Chapman S.B."/>
            <person name="Gainer-Dewar J."/>
            <person name="Goldberg J."/>
            <person name="Griggs A."/>
            <person name="Gujja S."/>
            <person name="Hansen M."/>
            <person name="Howarth C."/>
            <person name="Imamovic A."/>
            <person name="Ireland A."/>
            <person name="Larimer J."/>
            <person name="McCowan C."/>
            <person name="Murphy C."/>
            <person name="Pearson M."/>
            <person name="Poon T.W."/>
            <person name="Priest M."/>
            <person name="Roberts A."/>
            <person name="Saif S."/>
            <person name="Shea T."/>
            <person name="Sisk P."/>
            <person name="Sykes S."/>
            <person name="Wortman J."/>
            <person name="Nusbaum C."/>
            <person name="Birren B."/>
        </authorList>
    </citation>
    <scope>NUCLEOTIDE SEQUENCE [LARGE SCALE GENOMIC DNA]</scope>
    <source>
        <strain evidence="9 10">CBS 119918</strain>
    </source>
</reference>
<feature type="transmembrane region" description="Helical" evidence="7">
    <location>
        <begin position="51"/>
        <end position="70"/>
    </location>
</feature>
<dbReference type="OrthoDB" id="3900342at2759"/>
<comment type="subcellular location">
    <subcellularLocation>
        <location evidence="1">Membrane</location>
        <topology evidence="1">Multi-pass membrane protein</topology>
    </subcellularLocation>
</comment>
<dbReference type="EMBL" id="AMGV01000001">
    <property type="protein sequence ID" value="KEF62199.1"/>
    <property type="molecule type" value="Genomic_DNA"/>
</dbReference>
<dbReference type="FunFam" id="1.20.1740.10:FF:000001">
    <property type="entry name" value="Amino acid permease"/>
    <property type="match status" value="1"/>
</dbReference>
<feature type="transmembrane region" description="Helical" evidence="7">
    <location>
        <begin position="397"/>
        <end position="418"/>
    </location>
</feature>
<evidence type="ECO:0000256" key="1">
    <source>
        <dbReference type="ARBA" id="ARBA00004141"/>
    </source>
</evidence>
<keyword evidence="4" id="KW-0029">Amino-acid transport</keyword>
<name>A0A072PQ07_9EURO</name>
<dbReference type="PIRSF" id="PIRSF006060">
    <property type="entry name" value="AA_transporter"/>
    <property type="match status" value="1"/>
</dbReference>